<dbReference type="RefSeq" id="WP_091874578.1">
    <property type="nucleotide sequence ID" value="NZ_FOLD01000010.1"/>
</dbReference>
<keyword evidence="2" id="KW-0732">Signal</keyword>
<name>A0A1I1LZT6_9BURK</name>
<dbReference type="OrthoDB" id="8742479at2"/>
<protein>
    <submittedName>
        <fullName evidence="3">Tetratricopeptide repeat-containing protein</fullName>
    </submittedName>
</protein>
<feature type="chain" id="PRO_5011715734" evidence="2">
    <location>
        <begin position="22"/>
        <end position="394"/>
    </location>
</feature>
<dbReference type="PROSITE" id="PS50005">
    <property type="entry name" value="TPR"/>
    <property type="match status" value="2"/>
</dbReference>
<dbReference type="SMART" id="SM00028">
    <property type="entry name" value="TPR"/>
    <property type="match status" value="4"/>
</dbReference>
<dbReference type="InterPro" id="IPR011990">
    <property type="entry name" value="TPR-like_helical_dom_sf"/>
</dbReference>
<sequence>MHPLRILSLSLLLAWCQPAAAAAPAMCADACRQRIAEARVFEGQGNYQEALERYRLAAKADPQASVPLSLSAALLYKLSTKVAPDQAGALRDRARALATGAAALAPDDPIAQEALRLLDDDGPSPLRAVAPQAASLLAEAEAFFVQRKLRHALDKYEAVMKLDPQFSGAWVGAGDCHFLWQEWPQAEALFRRATEIEPRNSQAWRFLADTLLAQGKRDAAVSSLLSAISADPSQRPNWSKLADLRAAAGTPLARLGLRRGVRVTQGADGKFTVGIDEDLAKQQETPDYAIRVALGVVEANLRTQDTAGAKSAFQVERDAWAQALKIAGELKASTGTGVSDPALQRMQAFAGDGQLEPAILLLLFRQSYRPALEAWVAANPGGVAAFIDRYGLRP</sequence>
<dbReference type="STRING" id="1164594.SAMN05216204_11064"/>
<keyword evidence="4" id="KW-1185">Reference proteome</keyword>
<dbReference type="SUPFAM" id="SSF48452">
    <property type="entry name" value="TPR-like"/>
    <property type="match status" value="1"/>
</dbReference>
<dbReference type="Pfam" id="PF14559">
    <property type="entry name" value="TPR_19"/>
    <property type="match status" value="1"/>
</dbReference>
<dbReference type="InterPro" id="IPR019734">
    <property type="entry name" value="TPR_rpt"/>
</dbReference>
<keyword evidence="1" id="KW-0802">TPR repeat</keyword>
<gene>
    <name evidence="3" type="ORF">SAMN05216204_11064</name>
</gene>
<dbReference type="Proteomes" id="UP000198639">
    <property type="component" value="Unassembled WGS sequence"/>
</dbReference>
<reference evidence="4" key="1">
    <citation type="submission" date="2016-10" db="EMBL/GenBank/DDBJ databases">
        <authorList>
            <person name="Varghese N."/>
            <person name="Submissions S."/>
        </authorList>
    </citation>
    <scope>NUCLEOTIDE SEQUENCE [LARGE SCALE GENOMIC DNA]</scope>
    <source>
        <strain evidence="4">CGMCC 1.12041</strain>
    </source>
</reference>
<feature type="signal peptide" evidence="2">
    <location>
        <begin position="1"/>
        <end position="21"/>
    </location>
</feature>
<dbReference type="PANTHER" id="PTHR12558:SF13">
    <property type="entry name" value="CELL DIVISION CYCLE PROTEIN 27 HOMOLOG"/>
    <property type="match status" value="1"/>
</dbReference>
<dbReference type="EMBL" id="FOLD01000010">
    <property type="protein sequence ID" value="SFC78639.1"/>
    <property type="molecule type" value="Genomic_DNA"/>
</dbReference>
<evidence type="ECO:0000313" key="4">
    <source>
        <dbReference type="Proteomes" id="UP000198639"/>
    </source>
</evidence>
<dbReference type="AlphaFoldDB" id="A0A1I1LZT6"/>
<feature type="repeat" description="TPR" evidence="1">
    <location>
        <begin position="201"/>
        <end position="234"/>
    </location>
</feature>
<evidence type="ECO:0000313" key="3">
    <source>
        <dbReference type="EMBL" id="SFC78639.1"/>
    </source>
</evidence>
<dbReference type="Gene3D" id="1.25.40.10">
    <property type="entry name" value="Tetratricopeptide repeat domain"/>
    <property type="match status" value="1"/>
</dbReference>
<dbReference type="PANTHER" id="PTHR12558">
    <property type="entry name" value="CELL DIVISION CYCLE 16,23,27"/>
    <property type="match status" value="1"/>
</dbReference>
<evidence type="ECO:0000256" key="1">
    <source>
        <dbReference type="PROSITE-ProRule" id="PRU00339"/>
    </source>
</evidence>
<evidence type="ECO:0000256" key="2">
    <source>
        <dbReference type="SAM" id="SignalP"/>
    </source>
</evidence>
<feature type="repeat" description="TPR" evidence="1">
    <location>
        <begin position="167"/>
        <end position="200"/>
    </location>
</feature>
<proteinExistence type="predicted"/>
<accession>A0A1I1LZT6</accession>
<organism evidence="3 4">
    <name type="scientific">Massilia yuzhufengensis</name>
    <dbReference type="NCBI Taxonomy" id="1164594"/>
    <lineage>
        <taxon>Bacteria</taxon>
        <taxon>Pseudomonadati</taxon>
        <taxon>Pseudomonadota</taxon>
        <taxon>Betaproteobacteria</taxon>
        <taxon>Burkholderiales</taxon>
        <taxon>Oxalobacteraceae</taxon>
        <taxon>Telluria group</taxon>
        <taxon>Massilia</taxon>
    </lineage>
</organism>